<proteinExistence type="predicted"/>
<dbReference type="RefSeq" id="WP_105352393.1">
    <property type="nucleotide sequence ID" value="NZ_PUIB01000008.1"/>
</dbReference>
<name>A0A2S8G9C7_9BACT</name>
<dbReference type="PANTHER" id="PTHR43737:SF1">
    <property type="entry name" value="DUF1501 DOMAIN-CONTAINING PROTEIN"/>
    <property type="match status" value="1"/>
</dbReference>
<dbReference type="Proteomes" id="UP000239388">
    <property type="component" value="Unassembled WGS sequence"/>
</dbReference>
<dbReference type="SUPFAM" id="SSF53649">
    <property type="entry name" value="Alkaline phosphatase-like"/>
    <property type="match status" value="1"/>
</dbReference>
<dbReference type="EMBL" id="PUIB01000008">
    <property type="protein sequence ID" value="PQO40704.1"/>
    <property type="molecule type" value="Genomic_DNA"/>
</dbReference>
<dbReference type="Pfam" id="PF07394">
    <property type="entry name" value="DUF1501"/>
    <property type="match status" value="1"/>
</dbReference>
<protein>
    <submittedName>
        <fullName evidence="1">DUF1501 domain-containing protein</fullName>
    </submittedName>
</protein>
<dbReference type="InterPro" id="IPR010869">
    <property type="entry name" value="DUF1501"/>
</dbReference>
<organism evidence="1 2">
    <name type="scientific">Blastopirellula marina</name>
    <dbReference type="NCBI Taxonomy" id="124"/>
    <lineage>
        <taxon>Bacteria</taxon>
        <taxon>Pseudomonadati</taxon>
        <taxon>Planctomycetota</taxon>
        <taxon>Planctomycetia</taxon>
        <taxon>Pirellulales</taxon>
        <taxon>Pirellulaceae</taxon>
        <taxon>Blastopirellula</taxon>
    </lineage>
</organism>
<dbReference type="InterPro" id="IPR017850">
    <property type="entry name" value="Alkaline_phosphatase_core_sf"/>
</dbReference>
<comment type="caution">
    <text evidence="1">The sequence shown here is derived from an EMBL/GenBank/DDBJ whole genome shotgun (WGS) entry which is preliminary data.</text>
</comment>
<evidence type="ECO:0000313" key="1">
    <source>
        <dbReference type="EMBL" id="PQO40704.1"/>
    </source>
</evidence>
<dbReference type="Gene3D" id="3.40.720.10">
    <property type="entry name" value="Alkaline Phosphatase, subunit A"/>
    <property type="match status" value="1"/>
</dbReference>
<evidence type="ECO:0000313" key="2">
    <source>
        <dbReference type="Proteomes" id="UP000239388"/>
    </source>
</evidence>
<reference evidence="1 2" key="1">
    <citation type="submission" date="2018-02" db="EMBL/GenBank/DDBJ databases">
        <title>Comparative genomes isolates from brazilian mangrove.</title>
        <authorList>
            <person name="Araujo J.E."/>
            <person name="Taketani R.G."/>
            <person name="Silva M.C.P."/>
            <person name="Loureco M.V."/>
            <person name="Andreote F.D."/>
        </authorList>
    </citation>
    <scope>NUCLEOTIDE SEQUENCE [LARGE SCALE GENOMIC DNA]</scope>
    <source>
        <strain evidence="1 2">NAP PRIS-MGV</strain>
    </source>
</reference>
<gene>
    <name evidence="1" type="ORF">C5Y98_05655</name>
</gene>
<dbReference type="InterPro" id="IPR006311">
    <property type="entry name" value="TAT_signal"/>
</dbReference>
<dbReference type="PANTHER" id="PTHR43737">
    <property type="entry name" value="BLL7424 PROTEIN"/>
    <property type="match status" value="1"/>
</dbReference>
<dbReference type="AlphaFoldDB" id="A0A2S8G9C7"/>
<dbReference type="PROSITE" id="PS51318">
    <property type="entry name" value="TAT"/>
    <property type="match status" value="1"/>
</dbReference>
<accession>A0A2S8G9C7</accession>
<sequence length="461" mass="50814">MPSRNAASRRDFLLQAGAGAGMFALASLDSAQAASHPHFQPRAKRVIWLFMHGGPSHVDLFDPKPTLTKYAGQPLPDSFGSVMTRRDVKKNPLLAPLRRFQPRGESGLEISDFLPHIAEHADDLCVVRSMHGDSVNHPQSVYQMNTGSILMGNPSVGSWVAYGLGSLNDNMPAFVVLPDPGGGLKGGPPTWGSGYLSAAYQGVTMRSGSSPILNLKPQPGVTLAQQKRDLALLDSLNHRHLEMRDADDQLSARIRAYEMAFRMQTAAPELVDLKDETPHTLAMYGIDQKETREFGQRCLLARRMIERDVRFVQLYSGDTNGWDAHSDVNQNHSEYCQRTDKPIAGLLKDLKQRGLLEDTLVIWGGEFGRMPMSEQGKGRDHNPWGYSVWLAGAGIQGGRAYGSTDEIGLRAATDKVHVHDFHATLLHLLGLDHYQLTYYHNGLDKRLTGPDEASVVHDLIG</sequence>
<dbReference type="OrthoDB" id="127333at2"/>